<comment type="caution">
    <text evidence="3">The sequence shown here is derived from an EMBL/GenBank/DDBJ whole genome shotgun (WGS) entry which is preliminary data.</text>
</comment>
<dbReference type="RefSeq" id="WP_220192796.1">
    <property type="nucleotide sequence ID" value="NZ_BNJF01000001.1"/>
</dbReference>
<evidence type="ECO:0000259" key="2">
    <source>
        <dbReference type="PROSITE" id="PS50943"/>
    </source>
</evidence>
<dbReference type="InterPro" id="IPR001387">
    <property type="entry name" value="Cro/C1-type_HTH"/>
</dbReference>
<proteinExistence type="predicted"/>
<dbReference type="Gene3D" id="1.10.260.40">
    <property type="entry name" value="lambda repressor-like DNA-binding domains"/>
    <property type="match status" value="1"/>
</dbReference>
<accession>A0A8J3MR09</accession>
<name>A0A8J3MR09_9CHLR</name>
<keyword evidence="4" id="KW-1185">Reference proteome</keyword>
<dbReference type="SMART" id="SM00530">
    <property type="entry name" value="HTH_XRE"/>
    <property type="match status" value="1"/>
</dbReference>
<evidence type="ECO:0000313" key="3">
    <source>
        <dbReference type="EMBL" id="GHO43316.1"/>
    </source>
</evidence>
<sequence length="141" mass="15845">MNNIPITEPQPRLRLTEARIARSLSQQEVAEQIGSTHVNVSRWERGITRPNPYFRRKLCQLFGRTTEELDLAPSSSDTPVRANVEPEENEVAPQNETTTSEVQSTVIIDSAIPLLPAIRLVGRDDELADIKKRLFAGEMLP</sequence>
<gene>
    <name evidence="3" type="ORF">KSX_14790</name>
</gene>
<feature type="domain" description="HTH cro/C1-type" evidence="2">
    <location>
        <begin position="15"/>
        <end position="69"/>
    </location>
</feature>
<dbReference type="Pfam" id="PF01381">
    <property type="entry name" value="HTH_3"/>
    <property type="match status" value="1"/>
</dbReference>
<dbReference type="SUPFAM" id="SSF47413">
    <property type="entry name" value="lambda repressor-like DNA-binding domains"/>
    <property type="match status" value="1"/>
</dbReference>
<reference evidence="3" key="1">
    <citation type="submission" date="2020-10" db="EMBL/GenBank/DDBJ databases">
        <title>Taxonomic study of unclassified bacteria belonging to the class Ktedonobacteria.</title>
        <authorList>
            <person name="Yabe S."/>
            <person name="Wang C.M."/>
            <person name="Zheng Y."/>
            <person name="Sakai Y."/>
            <person name="Cavaletti L."/>
            <person name="Monciardini P."/>
            <person name="Donadio S."/>
        </authorList>
    </citation>
    <scope>NUCLEOTIDE SEQUENCE</scope>
    <source>
        <strain evidence="3">SOSP1-1</strain>
    </source>
</reference>
<organism evidence="3 4">
    <name type="scientific">Ktedonospora formicarum</name>
    <dbReference type="NCBI Taxonomy" id="2778364"/>
    <lineage>
        <taxon>Bacteria</taxon>
        <taxon>Bacillati</taxon>
        <taxon>Chloroflexota</taxon>
        <taxon>Ktedonobacteria</taxon>
        <taxon>Ktedonobacterales</taxon>
        <taxon>Ktedonobacteraceae</taxon>
        <taxon>Ktedonospora</taxon>
    </lineage>
</organism>
<dbReference type="EMBL" id="BNJF01000001">
    <property type="protein sequence ID" value="GHO43316.1"/>
    <property type="molecule type" value="Genomic_DNA"/>
</dbReference>
<dbReference type="PROSITE" id="PS50943">
    <property type="entry name" value="HTH_CROC1"/>
    <property type="match status" value="1"/>
</dbReference>
<dbReference type="Proteomes" id="UP000612362">
    <property type="component" value="Unassembled WGS sequence"/>
</dbReference>
<dbReference type="GO" id="GO:0003677">
    <property type="term" value="F:DNA binding"/>
    <property type="evidence" value="ECO:0007669"/>
    <property type="project" value="InterPro"/>
</dbReference>
<protein>
    <recommendedName>
        <fullName evidence="2">HTH cro/C1-type domain-containing protein</fullName>
    </recommendedName>
</protein>
<evidence type="ECO:0000313" key="4">
    <source>
        <dbReference type="Proteomes" id="UP000612362"/>
    </source>
</evidence>
<dbReference type="CDD" id="cd00093">
    <property type="entry name" value="HTH_XRE"/>
    <property type="match status" value="1"/>
</dbReference>
<feature type="compositionally biased region" description="Polar residues" evidence="1">
    <location>
        <begin position="92"/>
        <end position="101"/>
    </location>
</feature>
<feature type="region of interest" description="Disordered" evidence="1">
    <location>
        <begin position="68"/>
        <end position="101"/>
    </location>
</feature>
<dbReference type="AlphaFoldDB" id="A0A8J3MR09"/>
<dbReference type="InterPro" id="IPR010982">
    <property type="entry name" value="Lambda_DNA-bd_dom_sf"/>
</dbReference>
<evidence type="ECO:0000256" key="1">
    <source>
        <dbReference type="SAM" id="MobiDB-lite"/>
    </source>
</evidence>